<feature type="transmembrane region" description="Helical" evidence="1">
    <location>
        <begin position="70"/>
        <end position="89"/>
    </location>
</feature>
<feature type="transmembrane region" description="Helical" evidence="1">
    <location>
        <begin position="95"/>
        <end position="114"/>
    </location>
</feature>
<keyword evidence="1" id="KW-0472">Membrane</keyword>
<keyword evidence="3" id="KW-1185">Reference proteome</keyword>
<evidence type="ECO:0000313" key="2">
    <source>
        <dbReference type="EMBL" id="MBW6408898.1"/>
    </source>
</evidence>
<evidence type="ECO:0000313" key="3">
    <source>
        <dbReference type="Proteomes" id="UP001519921"/>
    </source>
</evidence>
<accession>A0ABS7ALD0</accession>
<sequence>MNNENVKLLRDMIKIDLGIGIIMFFIICLFSSLINGIMYFGGILISLLNFILSVYITLNFLEYNKRNKYTPIITFFKIAIIIIIAIPFIKSITLMFFYMFGFISHYILLIINCIKNIKNRKGSV</sequence>
<gene>
    <name evidence="2" type="ORF">KYD98_02225</name>
</gene>
<organism evidence="2 3">
    <name type="scientific">Clostridium weizhouense</name>
    <dbReference type="NCBI Taxonomy" id="2859781"/>
    <lineage>
        <taxon>Bacteria</taxon>
        <taxon>Bacillati</taxon>
        <taxon>Bacillota</taxon>
        <taxon>Clostridia</taxon>
        <taxon>Eubacteriales</taxon>
        <taxon>Clostridiaceae</taxon>
        <taxon>Clostridium</taxon>
    </lineage>
</organism>
<dbReference type="RefSeq" id="WP_219777946.1">
    <property type="nucleotide sequence ID" value="NZ_JAHXPT010000001.1"/>
</dbReference>
<keyword evidence="1" id="KW-1133">Transmembrane helix</keyword>
<comment type="caution">
    <text evidence="2">The sequence shown here is derived from an EMBL/GenBank/DDBJ whole genome shotgun (WGS) entry which is preliminary data.</text>
</comment>
<reference evidence="2 3" key="1">
    <citation type="submission" date="2021-07" db="EMBL/GenBank/DDBJ databases">
        <title>Clostridium weizhouense sp. nov., an anaerobic bacterium isolated from activated sludge of Petroleum wastewater.</title>
        <authorList>
            <person name="Li Q."/>
        </authorList>
    </citation>
    <scope>NUCLEOTIDE SEQUENCE [LARGE SCALE GENOMIC DNA]</scope>
    <source>
        <strain evidence="2 3">YB-6</strain>
    </source>
</reference>
<proteinExistence type="predicted"/>
<dbReference type="Proteomes" id="UP001519921">
    <property type="component" value="Unassembled WGS sequence"/>
</dbReference>
<feature type="transmembrane region" description="Helical" evidence="1">
    <location>
        <begin position="39"/>
        <end position="58"/>
    </location>
</feature>
<protein>
    <recommendedName>
        <fullName evidence="4">ATP synthase subunit I</fullName>
    </recommendedName>
</protein>
<feature type="transmembrane region" description="Helical" evidence="1">
    <location>
        <begin position="12"/>
        <end position="33"/>
    </location>
</feature>
<evidence type="ECO:0000256" key="1">
    <source>
        <dbReference type="SAM" id="Phobius"/>
    </source>
</evidence>
<name>A0ABS7ALD0_9CLOT</name>
<evidence type="ECO:0008006" key="4">
    <source>
        <dbReference type="Google" id="ProtNLM"/>
    </source>
</evidence>
<dbReference type="EMBL" id="JAHXPT010000001">
    <property type="protein sequence ID" value="MBW6408898.1"/>
    <property type="molecule type" value="Genomic_DNA"/>
</dbReference>
<keyword evidence="1" id="KW-0812">Transmembrane</keyword>